<keyword evidence="6 9" id="KW-0029">Amino-acid transport</keyword>
<dbReference type="GO" id="GO:0015190">
    <property type="term" value="F:L-leucine transmembrane transporter activity"/>
    <property type="evidence" value="ECO:0007669"/>
    <property type="project" value="TreeGrafter"/>
</dbReference>
<dbReference type="Pfam" id="PF05525">
    <property type="entry name" value="Branch_AA_trans"/>
    <property type="match status" value="1"/>
</dbReference>
<keyword evidence="4" id="KW-1003">Cell membrane</keyword>
<dbReference type="PANTHER" id="PTHR30588">
    <property type="entry name" value="BRANCHED-CHAIN AMINO ACID TRANSPORT SYSTEM 2 CARRIER PROTEIN"/>
    <property type="match status" value="1"/>
</dbReference>
<dbReference type="GO" id="GO:0015820">
    <property type="term" value="P:L-leucine transport"/>
    <property type="evidence" value="ECO:0007669"/>
    <property type="project" value="TreeGrafter"/>
</dbReference>
<evidence type="ECO:0000256" key="1">
    <source>
        <dbReference type="ARBA" id="ARBA00004651"/>
    </source>
</evidence>
<feature type="transmembrane region" description="Helical" evidence="9">
    <location>
        <begin position="387"/>
        <end position="409"/>
    </location>
</feature>
<evidence type="ECO:0000256" key="6">
    <source>
        <dbReference type="ARBA" id="ARBA00022970"/>
    </source>
</evidence>
<dbReference type="AlphaFoldDB" id="A0A173TPY0"/>
<feature type="transmembrane region" description="Helical" evidence="9">
    <location>
        <begin position="247"/>
        <end position="274"/>
    </location>
</feature>
<dbReference type="EMBL" id="CYXN01000012">
    <property type="protein sequence ID" value="CUN04289.1"/>
    <property type="molecule type" value="Genomic_DNA"/>
</dbReference>
<comment type="function">
    <text evidence="9">Component of the transport system for branched-chain amino acids.</text>
</comment>
<dbReference type="OrthoDB" id="9783920at2"/>
<protein>
    <recommendedName>
        <fullName evidence="9">Branched-chain amino acid transport system carrier protein</fullName>
    </recommendedName>
</protein>
<feature type="transmembrane region" description="Helical" evidence="9">
    <location>
        <begin position="294"/>
        <end position="317"/>
    </location>
</feature>
<feature type="transmembrane region" description="Helical" evidence="9">
    <location>
        <begin position="56"/>
        <end position="79"/>
    </location>
</feature>
<dbReference type="PANTHER" id="PTHR30588:SF0">
    <property type="entry name" value="BRANCHED-CHAIN AMINO ACID PERMEASE BRNQ"/>
    <property type="match status" value="1"/>
</dbReference>
<feature type="transmembrane region" description="Helical" evidence="9">
    <location>
        <begin position="354"/>
        <end position="375"/>
    </location>
</feature>
<keyword evidence="3 9" id="KW-0813">Transport</keyword>
<dbReference type="GO" id="GO:0005304">
    <property type="term" value="F:L-valine transmembrane transporter activity"/>
    <property type="evidence" value="ECO:0007669"/>
    <property type="project" value="TreeGrafter"/>
</dbReference>
<evidence type="ECO:0000256" key="3">
    <source>
        <dbReference type="ARBA" id="ARBA00022448"/>
    </source>
</evidence>
<organism evidence="10 11">
    <name type="scientific">Faecalibacterium prausnitzii</name>
    <dbReference type="NCBI Taxonomy" id="853"/>
    <lineage>
        <taxon>Bacteria</taxon>
        <taxon>Bacillati</taxon>
        <taxon>Bacillota</taxon>
        <taxon>Clostridia</taxon>
        <taxon>Eubacteriales</taxon>
        <taxon>Oscillospiraceae</taxon>
        <taxon>Faecalibacterium</taxon>
    </lineage>
</organism>
<evidence type="ECO:0000256" key="8">
    <source>
        <dbReference type="ARBA" id="ARBA00023136"/>
    </source>
</evidence>
<gene>
    <name evidence="10" type="primary">brnQ</name>
    <name evidence="10" type="ORF">ERS852582_01669</name>
</gene>
<keyword evidence="7 9" id="KW-1133">Transmembrane helix</keyword>
<feature type="transmembrane region" description="Helical" evidence="9">
    <location>
        <begin position="25"/>
        <end position="44"/>
    </location>
</feature>
<dbReference type="GO" id="GO:0015188">
    <property type="term" value="F:L-isoleucine transmembrane transporter activity"/>
    <property type="evidence" value="ECO:0007669"/>
    <property type="project" value="TreeGrafter"/>
</dbReference>
<keyword evidence="5 9" id="KW-0812">Transmembrane</keyword>
<evidence type="ECO:0000256" key="2">
    <source>
        <dbReference type="ARBA" id="ARBA00008540"/>
    </source>
</evidence>
<feature type="transmembrane region" description="Helical" evidence="9">
    <location>
        <begin position="163"/>
        <end position="185"/>
    </location>
</feature>
<sequence length="441" mass="45948">MRCIFAPAQERGGTVLTQALKGRKLLLVGFTLFSMFFGAGNLIFPPDLGAKAGTNFWPAFLGLAISAVGLPVAGVIAVARADGLDKLAGRVHPVFAQVFMILIYLSIGPCLAIPRTASTSFAMLTPLLGSSAGLQLGYSVLFFSAAFLVALHPDRLTRWLGRLLCPCLLVLILILFGGCLLHPLAAQYAAPTETYRSTVVLQGVLYGYQTMDALAALNFGAVIAMNIRAQGVAREQDVQRSAIRAGFVAGGLLLAVYTMLGHAGALTGAAVPGLATGAEVLTVLAERLFGKAGLVLLAAIFMLACFNTCVGLIACVGEYFHTLLPRIPYPVLAAFFAAASMLIANLGLAEILRLSVPVLNALYPVAIVLIVLSFVPGLEQRHRVYPLCIGCTAVQSIAAALPLGALSALANALPLAALGFGWVLPAAAGLLAGIFLSCTEK</sequence>
<evidence type="ECO:0000256" key="9">
    <source>
        <dbReference type="RuleBase" id="RU362122"/>
    </source>
</evidence>
<evidence type="ECO:0000256" key="5">
    <source>
        <dbReference type="ARBA" id="ARBA00022692"/>
    </source>
</evidence>
<evidence type="ECO:0000256" key="7">
    <source>
        <dbReference type="ARBA" id="ARBA00022989"/>
    </source>
</evidence>
<keyword evidence="8 9" id="KW-0472">Membrane</keyword>
<evidence type="ECO:0000256" key="4">
    <source>
        <dbReference type="ARBA" id="ARBA00022475"/>
    </source>
</evidence>
<feature type="transmembrane region" description="Helical" evidence="9">
    <location>
        <begin position="91"/>
        <end position="114"/>
    </location>
</feature>
<evidence type="ECO:0000313" key="10">
    <source>
        <dbReference type="EMBL" id="CUN04289.1"/>
    </source>
</evidence>
<reference evidence="10 11" key="1">
    <citation type="submission" date="2015-09" db="EMBL/GenBank/DDBJ databases">
        <authorList>
            <consortium name="Pathogen Informatics"/>
        </authorList>
    </citation>
    <scope>NUCLEOTIDE SEQUENCE [LARGE SCALE GENOMIC DNA]</scope>
    <source>
        <strain evidence="10 11">2789STDY5834970</strain>
    </source>
</reference>
<feature type="transmembrane region" description="Helical" evidence="9">
    <location>
        <begin position="205"/>
        <end position="227"/>
    </location>
</feature>
<comment type="similarity">
    <text evidence="2 9">Belongs to the branched chain amino acid transporter family.</text>
</comment>
<dbReference type="GO" id="GO:0005886">
    <property type="term" value="C:plasma membrane"/>
    <property type="evidence" value="ECO:0007669"/>
    <property type="project" value="UniProtKB-SubCell"/>
</dbReference>
<evidence type="ECO:0000313" key="11">
    <source>
        <dbReference type="Proteomes" id="UP000095649"/>
    </source>
</evidence>
<dbReference type="NCBIfam" id="TIGR00796">
    <property type="entry name" value="livcs"/>
    <property type="match status" value="1"/>
</dbReference>
<dbReference type="Proteomes" id="UP000095649">
    <property type="component" value="Unassembled WGS sequence"/>
</dbReference>
<feature type="transmembrane region" description="Helical" evidence="9">
    <location>
        <begin position="415"/>
        <end position="436"/>
    </location>
</feature>
<feature type="transmembrane region" description="Helical" evidence="9">
    <location>
        <begin position="134"/>
        <end position="151"/>
    </location>
</feature>
<comment type="subcellular location">
    <subcellularLocation>
        <location evidence="1 9">Cell membrane</location>
        <topology evidence="1 9">Multi-pass membrane protein</topology>
    </subcellularLocation>
</comment>
<accession>A0A173TPY0</accession>
<feature type="transmembrane region" description="Helical" evidence="9">
    <location>
        <begin position="329"/>
        <end position="348"/>
    </location>
</feature>
<proteinExistence type="inferred from homology"/>
<name>A0A173TPY0_9FIRM</name>
<dbReference type="InterPro" id="IPR004685">
    <property type="entry name" value="Brnchd-chn_aa_trnsp_Livcs"/>
</dbReference>
<dbReference type="GO" id="GO:0015818">
    <property type="term" value="P:isoleucine transport"/>
    <property type="evidence" value="ECO:0007669"/>
    <property type="project" value="TreeGrafter"/>
</dbReference>